<proteinExistence type="predicted"/>
<keyword evidence="2" id="KW-1185">Reference proteome</keyword>
<name>A0ACC5Z905_9TELE</name>
<organism evidence="1 2">
    <name type="scientific">Pangasius djambal</name>
    <dbReference type="NCBI Taxonomy" id="1691987"/>
    <lineage>
        <taxon>Eukaryota</taxon>
        <taxon>Metazoa</taxon>
        <taxon>Chordata</taxon>
        <taxon>Craniata</taxon>
        <taxon>Vertebrata</taxon>
        <taxon>Euteleostomi</taxon>
        <taxon>Actinopterygii</taxon>
        <taxon>Neopterygii</taxon>
        <taxon>Teleostei</taxon>
        <taxon>Ostariophysi</taxon>
        <taxon>Siluriformes</taxon>
        <taxon>Pangasiidae</taxon>
        <taxon>Pangasius</taxon>
    </lineage>
</organism>
<protein>
    <submittedName>
        <fullName evidence="1">Uncharacterized protein</fullName>
    </submittedName>
</protein>
<gene>
    <name evidence="1" type="ORF">PDJAM_G00117570</name>
</gene>
<comment type="caution">
    <text evidence="1">The sequence shown here is derived from an EMBL/GenBank/DDBJ whole genome shotgun (WGS) entry which is preliminary data.</text>
</comment>
<evidence type="ECO:0000313" key="1">
    <source>
        <dbReference type="EMBL" id="MCJ8744347.1"/>
    </source>
</evidence>
<sequence length="527" mass="59509">MNTHTTAHKAKIRHLCSCLVLCLHLVSGAVPGPCEHSVTEEHLLTLRKLIINQVQNGCSITYRFTERQNLSEVCYIKAAFPHILDLLNTHFTYEKGSDNYRYTSSLKDLIYNIYSQKCIPPINEEIEENPVKFARLYMSLPREGLQKTEEVFQMYKRLMSKSDEHVNWNCEDEYADNVPEFTTALYPQTTGTPECQCSCTDPLKASLFTRSTPTASPASLHTQSGAYIFRNKNEASRAPDPAVKDDAPNSIQNQISAISPGPDAFIGLYTKTELFIEQHSVPVHGESTNFITSTTPNLMDNSSDSSVPLGSEPQSVTSSPVASSSELPSIPTRTLLQSATSQPSEKINTPLISDRNPVLVLAKRSLDTREQGMLSDSFSKLLQRWITEPTGLKKNEMVKPLEITPGETENPPVEHVEQNSPTHLRMHHHKAKSLPGNVFKVISKEPDCKDSRCQTDTEDRSEQRPRDRVKRHSGEKQYQLPTSIHSSMYTMFLVTSACLLLLFITVLFYCRQQRIKDLQKEDWTIQF</sequence>
<dbReference type="EMBL" id="CM040994">
    <property type="protein sequence ID" value="MCJ8744347.1"/>
    <property type="molecule type" value="Genomic_DNA"/>
</dbReference>
<dbReference type="Proteomes" id="UP000830395">
    <property type="component" value="Chromosome 20"/>
</dbReference>
<reference evidence="1" key="1">
    <citation type="submission" date="2020-02" db="EMBL/GenBank/DDBJ databases">
        <title>Genome sequencing of the panga catfish, Pangasius djambal.</title>
        <authorList>
            <person name="Wen M."/>
            <person name="Zahm M."/>
            <person name="Roques C."/>
            <person name="Cabau C."/>
            <person name="Klopp C."/>
            <person name="Donnadieu C."/>
            <person name="Jouanno E."/>
            <person name="Avarre J.-C."/>
            <person name="Campet M."/>
            <person name="Ha T."/>
            <person name="Dugue R."/>
            <person name="Lampietro C."/>
            <person name="Louis A."/>
            <person name="Herpin A."/>
            <person name="Echchiki A."/>
            <person name="Berthelot C."/>
            <person name="Parey E."/>
            <person name="Roest-Crollius H."/>
            <person name="Braasch I."/>
            <person name="Postlethwait J.H."/>
            <person name="Bobe J."/>
            <person name="Montfort J."/>
            <person name="Bouchez O."/>
            <person name="Begum T."/>
            <person name="Schartl M."/>
            <person name="Gustiano R."/>
            <person name="Guiguen Y."/>
        </authorList>
    </citation>
    <scope>NUCLEOTIDE SEQUENCE</scope>
    <source>
        <strain evidence="1">Pdj_M5554</strain>
    </source>
</reference>
<evidence type="ECO:0000313" key="2">
    <source>
        <dbReference type="Proteomes" id="UP000830395"/>
    </source>
</evidence>
<accession>A0ACC5Z905</accession>